<reference evidence="1" key="1">
    <citation type="submission" date="2014-11" db="EMBL/GenBank/DDBJ databases">
        <authorList>
            <person name="Amaro Gonzalez C."/>
        </authorList>
    </citation>
    <scope>NUCLEOTIDE SEQUENCE</scope>
</reference>
<protein>
    <submittedName>
        <fullName evidence="1">Uncharacterized protein</fullName>
    </submittedName>
</protein>
<organism evidence="1">
    <name type="scientific">Anguilla anguilla</name>
    <name type="common">European freshwater eel</name>
    <name type="synonym">Muraena anguilla</name>
    <dbReference type="NCBI Taxonomy" id="7936"/>
    <lineage>
        <taxon>Eukaryota</taxon>
        <taxon>Metazoa</taxon>
        <taxon>Chordata</taxon>
        <taxon>Craniata</taxon>
        <taxon>Vertebrata</taxon>
        <taxon>Euteleostomi</taxon>
        <taxon>Actinopterygii</taxon>
        <taxon>Neopterygii</taxon>
        <taxon>Teleostei</taxon>
        <taxon>Anguilliformes</taxon>
        <taxon>Anguillidae</taxon>
        <taxon>Anguilla</taxon>
    </lineage>
</organism>
<name>A0A0E9TQL8_ANGAN</name>
<accession>A0A0E9TQL8</accession>
<dbReference type="AlphaFoldDB" id="A0A0E9TQL8"/>
<dbReference type="EMBL" id="GBXM01053382">
    <property type="protein sequence ID" value="JAH55195.1"/>
    <property type="molecule type" value="Transcribed_RNA"/>
</dbReference>
<evidence type="ECO:0000313" key="1">
    <source>
        <dbReference type="EMBL" id="JAH55195.1"/>
    </source>
</evidence>
<proteinExistence type="predicted"/>
<sequence length="33" mass="3910">MHAVKYAFKRIIFRHIKSLSSLNRLQDNALQPL</sequence>
<reference evidence="1" key="2">
    <citation type="journal article" date="2015" name="Fish Shellfish Immunol.">
        <title>Early steps in the European eel (Anguilla anguilla)-Vibrio vulnificus interaction in the gills: Role of the RtxA13 toxin.</title>
        <authorList>
            <person name="Callol A."/>
            <person name="Pajuelo D."/>
            <person name="Ebbesson L."/>
            <person name="Teles M."/>
            <person name="MacKenzie S."/>
            <person name="Amaro C."/>
        </authorList>
    </citation>
    <scope>NUCLEOTIDE SEQUENCE</scope>
</reference>